<gene>
    <name evidence="15" type="primary">bla</name>
    <name evidence="15" type="ORF">FA045_09035</name>
</gene>
<evidence type="ECO:0000256" key="2">
    <source>
        <dbReference type="ARBA" id="ARBA00001947"/>
    </source>
</evidence>
<evidence type="ECO:0000256" key="12">
    <source>
        <dbReference type="ARBA" id="ARBA00023251"/>
    </source>
</evidence>
<organism evidence="15 16">
    <name type="scientific">Pedobacter cryotolerans</name>
    <dbReference type="NCBI Taxonomy" id="2571270"/>
    <lineage>
        <taxon>Bacteria</taxon>
        <taxon>Pseudomonadati</taxon>
        <taxon>Bacteroidota</taxon>
        <taxon>Sphingobacteriia</taxon>
        <taxon>Sphingobacteriales</taxon>
        <taxon>Sphingobacteriaceae</taxon>
        <taxon>Pedobacter</taxon>
    </lineage>
</organism>
<dbReference type="GO" id="GO:0008270">
    <property type="term" value="F:zinc ion binding"/>
    <property type="evidence" value="ECO:0007669"/>
    <property type="project" value="InterPro"/>
</dbReference>
<dbReference type="PANTHER" id="PTHR42951:SF4">
    <property type="entry name" value="ACYL-COENZYME A THIOESTERASE MBLAC2"/>
    <property type="match status" value="1"/>
</dbReference>
<dbReference type="AlphaFoldDB" id="A0A4U1C7D8"/>
<comment type="caution">
    <text evidence="15">The sequence shown here is derived from an EMBL/GenBank/DDBJ whole genome shotgun (WGS) entry which is preliminary data.</text>
</comment>
<keyword evidence="13" id="KW-0472">Membrane</keyword>
<dbReference type="SMART" id="SM00849">
    <property type="entry name" value="Lactamase_B"/>
    <property type="match status" value="1"/>
</dbReference>
<keyword evidence="8" id="KW-0732">Signal</keyword>
<evidence type="ECO:0000256" key="7">
    <source>
        <dbReference type="ARBA" id="ARBA00022723"/>
    </source>
</evidence>
<comment type="similarity">
    <text evidence="4">Belongs to the metallo-beta-lactamase superfamily. Class-B beta-lactamase family.</text>
</comment>
<dbReference type="GO" id="GO:0042597">
    <property type="term" value="C:periplasmic space"/>
    <property type="evidence" value="ECO:0007669"/>
    <property type="project" value="UniProtKB-SubCell"/>
</dbReference>
<dbReference type="InterPro" id="IPR050855">
    <property type="entry name" value="NDM-1-like"/>
</dbReference>
<dbReference type="Pfam" id="PF00753">
    <property type="entry name" value="Lactamase_B"/>
    <property type="match status" value="1"/>
</dbReference>
<feature type="domain" description="Metallo-beta-lactamase" evidence="14">
    <location>
        <begin position="64"/>
        <end position="233"/>
    </location>
</feature>
<dbReference type="RefSeq" id="WP_136876695.1">
    <property type="nucleotide sequence ID" value="NZ_SWBO01000004.1"/>
</dbReference>
<evidence type="ECO:0000256" key="8">
    <source>
        <dbReference type="ARBA" id="ARBA00022729"/>
    </source>
</evidence>
<name>A0A4U1C7D8_9SPHI</name>
<protein>
    <recommendedName>
        <fullName evidence="6">beta-lactamase</fullName>
        <ecNumber evidence="6">3.5.2.6</ecNumber>
    </recommendedName>
</protein>
<dbReference type="InterPro" id="IPR058199">
    <property type="entry name" value="BlaB//VIM/IMP-1"/>
</dbReference>
<keyword evidence="11" id="KW-0862">Zinc</keyword>
<dbReference type="SUPFAM" id="SSF56281">
    <property type="entry name" value="Metallo-hydrolase/oxidoreductase"/>
    <property type="match status" value="1"/>
</dbReference>
<dbReference type="GO" id="GO:0008800">
    <property type="term" value="F:beta-lactamase activity"/>
    <property type="evidence" value="ECO:0007669"/>
    <property type="project" value="UniProtKB-EC"/>
</dbReference>
<keyword evidence="12" id="KW-0046">Antibiotic resistance</keyword>
<dbReference type="Gene3D" id="3.60.15.10">
    <property type="entry name" value="Ribonuclease Z/Hydroxyacylglutathione hydrolase-like"/>
    <property type="match status" value="1"/>
</dbReference>
<sequence length="251" mass="27754">MKTHIQTYIILFLTIFAIACNLPNKSAFKQKIVYQSKDLIITQLTENSFQHTSYLQTNDFGNVPCNGLIVSDKKEAVVFDTPTTNKTAEELINFIKQTLNCKINAVVPTHFHNDCLAGLAAFHDRKIPSYAYLKTVALAKADTLIAPQNSFTDSLILNVGSTNTIIKFFGEGHTKDNVVAYFPKDKVMFGGCLVKELNATKGFLGDANVTDWSNTVQKVKKAYPAVQIIVPGHGKGGNQALLDYTIKLFKD</sequence>
<keyword evidence="13" id="KW-0812">Transmembrane</keyword>
<evidence type="ECO:0000256" key="3">
    <source>
        <dbReference type="ARBA" id="ARBA00004418"/>
    </source>
</evidence>
<evidence type="ECO:0000313" key="15">
    <source>
        <dbReference type="EMBL" id="TKC01371.1"/>
    </source>
</evidence>
<evidence type="ECO:0000256" key="9">
    <source>
        <dbReference type="ARBA" id="ARBA00022764"/>
    </source>
</evidence>
<evidence type="ECO:0000259" key="14">
    <source>
        <dbReference type="SMART" id="SM00849"/>
    </source>
</evidence>
<dbReference type="InterPro" id="IPR001279">
    <property type="entry name" value="Metallo-B-lactamas"/>
</dbReference>
<comment type="subcellular location">
    <subcellularLocation>
        <location evidence="3">Periplasm</location>
    </subcellularLocation>
</comment>
<dbReference type="PROSITE" id="PS00744">
    <property type="entry name" value="BETA_LACTAMASE_B_2"/>
    <property type="match status" value="1"/>
</dbReference>
<evidence type="ECO:0000256" key="5">
    <source>
        <dbReference type="ARBA" id="ARBA00011245"/>
    </source>
</evidence>
<evidence type="ECO:0000256" key="4">
    <source>
        <dbReference type="ARBA" id="ARBA00005250"/>
    </source>
</evidence>
<comment type="subunit">
    <text evidence="5">Monomer.</text>
</comment>
<evidence type="ECO:0000256" key="11">
    <source>
        <dbReference type="ARBA" id="ARBA00022833"/>
    </source>
</evidence>
<keyword evidence="13" id="KW-1133">Transmembrane helix</keyword>
<evidence type="ECO:0000256" key="10">
    <source>
        <dbReference type="ARBA" id="ARBA00022801"/>
    </source>
</evidence>
<dbReference type="InterPro" id="IPR001018">
    <property type="entry name" value="Beta-lactamase_class-B_CS"/>
</dbReference>
<dbReference type="NCBIfam" id="NF033088">
    <property type="entry name" value="bla_subclass_B1"/>
    <property type="match status" value="1"/>
</dbReference>
<dbReference type="EMBL" id="SWBO01000004">
    <property type="protein sequence ID" value="TKC01371.1"/>
    <property type="molecule type" value="Genomic_DNA"/>
</dbReference>
<accession>A0A4U1C7D8</accession>
<keyword evidence="7" id="KW-0479">Metal-binding</keyword>
<dbReference type="EC" id="3.5.2.6" evidence="6"/>
<dbReference type="OrthoDB" id="9769598at2"/>
<keyword evidence="9" id="KW-0574">Periplasm</keyword>
<feature type="transmembrane region" description="Helical" evidence="13">
    <location>
        <begin position="6"/>
        <end position="22"/>
    </location>
</feature>
<dbReference type="Proteomes" id="UP000310477">
    <property type="component" value="Unassembled WGS sequence"/>
</dbReference>
<proteinExistence type="inferred from homology"/>
<evidence type="ECO:0000313" key="16">
    <source>
        <dbReference type="Proteomes" id="UP000310477"/>
    </source>
</evidence>
<dbReference type="CDD" id="cd16302">
    <property type="entry name" value="CcrA-like_MBL-B1"/>
    <property type="match status" value="1"/>
</dbReference>
<evidence type="ECO:0000256" key="6">
    <source>
        <dbReference type="ARBA" id="ARBA00012865"/>
    </source>
</evidence>
<dbReference type="InterPro" id="IPR036866">
    <property type="entry name" value="RibonucZ/Hydroxyglut_hydro"/>
</dbReference>
<evidence type="ECO:0000256" key="1">
    <source>
        <dbReference type="ARBA" id="ARBA00001526"/>
    </source>
</evidence>
<dbReference type="GO" id="GO:0046677">
    <property type="term" value="P:response to antibiotic"/>
    <property type="evidence" value="ECO:0007669"/>
    <property type="project" value="UniProtKB-KW"/>
</dbReference>
<evidence type="ECO:0000256" key="13">
    <source>
        <dbReference type="SAM" id="Phobius"/>
    </source>
</evidence>
<comment type="catalytic activity">
    <reaction evidence="1">
        <text>a beta-lactam + H2O = a substituted beta-amino acid</text>
        <dbReference type="Rhea" id="RHEA:20401"/>
        <dbReference type="ChEBI" id="CHEBI:15377"/>
        <dbReference type="ChEBI" id="CHEBI:35627"/>
        <dbReference type="ChEBI" id="CHEBI:140347"/>
        <dbReference type="EC" id="3.5.2.6"/>
    </reaction>
</comment>
<comment type="cofactor">
    <cofactor evidence="2">
        <name>Zn(2+)</name>
        <dbReference type="ChEBI" id="CHEBI:29105"/>
    </cofactor>
</comment>
<keyword evidence="10" id="KW-0378">Hydrolase</keyword>
<reference evidence="15 16" key="1">
    <citation type="submission" date="2019-04" db="EMBL/GenBank/DDBJ databases">
        <title>Pedobacter sp. AR-2-6 sp. nov., isolated from Arctic soil.</title>
        <authorList>
            <person name="Dahal R.H."/>
            <person name="Kim D.-U."/>
        </authorList>
    </citation>
    <scope>NUCLEOTIDE SEQUENCE [LARGE SCALE GENOMIC DNA]</scope>
    <source>
        <strain evidence="15 16">AR-2-6</strain>
    </source>
</reference>
<dbReference type="PROSITE" id="PS51257">
    <property type="entry name" value="PROKAR_LIPOPROTEIN"/>
    <property type="match status" value="1"/>
</dbReference>
<dbReference type="GO" id="GO:0017001">
    <property type="term" value="P:antibiotic catabolic process"/>
    <property type="evidence" value="ECO:0007669"/>
    <property type="project" value="InterPro"/>
</dbReference>
<keyword evidence="16" id="KW-1185">Reference proteome</keyword>
<dbReference type="PANTHER" id="PTHR42951">
    <property type="entry name" value="METALLO-BETA-LACTAMASE DOMAIN-CONTAINING"/>
    <property type="match status" value="1"/>
</dbReference>